<comment type="function">
    <text evidence="15">Part of the Sec protein translocase complex. Interacts with the SecYEG preprotein conducting channel. Has a central role in coupling the hydrolysis of ATP to the transfer of proteins into and across the cell membrane, serving as an ATP-driven molecular motor driving the stepwise translocation of polypeptide chains across the membrane.</text>
</comment>
<evidence type="ECO:0000256" key="14">
    <source>
        <dbReference type="ARBA" id="ARBA00023136"/>
    </source>
</evidence>
<dbReference type="Pfam" id="PF07516">
    <property type="entry name" value="SecA_SW"/>
    <property type="match status" value="1"/>
</dbReference>
<dbReference type="InterPro" id="IPR011115">
    <property type="entry name" value="SecA_DEAD"/>
</dbReference>
<feature type="region of interest" description="Disordered" evidence="17">
    <location>
        <begin position="864"/>
        <end position="892"/>
    </location>
</feature>
<keyword evidence="10 15" id="KW-0067">ATP-binding</keyword>
<dbReference type="FunFam" id="3.40.50.300:FF:000113">
    <property type="entry name" value="Preprotein translocase subunit SecA"/>
    <property type="match status" value="1"/>
</dbReference>
<dbReference type="CDD" id="cd17928">
    <property type="entry name" value="DEXDc_SecA"/>
    <property type="match status" value="1"/>
</dbReference>
<dbReference type="NCBIfam" id="NF009538">
    <property type="entry name" value="PRK12904.1"/>
    <property type="match status" value="1"/>
</dbReference>
<dbReference type="SMART" id="SM00958">
    <property type="entry name" value="SecA_PP_bind"/>
    <property type="match status" value="1"/>
</dbReference>
<dbReference type="GO" id="GO:0008564">
    <property type="term" value="F:protein-exporting ATPase activity"/>
    <property type="evidence" value="ECO:0007669"/>
    <property type="project" value="UniProtKB-EC"/>
</dbReference>
<proteinExistence type="inferred from homology"/>
<feature type="compositionally biased region" description="Polar residues" evidence="17">
    <location>
        <begin position="866"/>
        <end position="876"/>
    </location>
</feature>
<dbReference type="Pfam" id="PF02810">
    <property type="entry name" value="SEC-C"/>
    <property type="match status" value="1"/>
</dbReference>
<dbReference type="SUPFAM" id="SSF81886">
    <property type="entry name" value="Helical scaffold and wing domains of SecA"/>
    <property type="match status" value="1"/>
</dbReference>
<gene>
    <name evidence="15 21" type="primary">secA</name>
    <name evidence="21" type="ORF">IAC42_08000</name>
</gene>
<dbReference type="GO" id="GO:0043952">
    <property type="term" value="P:protein transport by the Sec complex"/>
    <property type="evidence" value="ECO:0007669"/>
    <property type="project" value="UniProtKB-ARBA"/>
</dbReference>
<dbReference type="InterPro" id="IPR011116">
    <property type="entry name" value="SecA_Wing/Scaffold"/>
</dbReference>
<dbReference type="GO" id="GO:0017038">
    <property type="term" value="P:protein import"/>
    <property type="evidence" value="ECO:0007669"/>
    <property type="project" value="InterPro"/>
</dbReference>
<dbReference type="GO" id="GO:0065002">
    <property type="term" value="P:intracellular protein transmembrane transport"/>
    <property type="evidence" value="ECO:0007669"/>
    <property type="project" value="UniProtKB-UniRule"/>
</dbReference>
<evidence type="ECO:0000313" key="21">
    <source>
        <dbReference type="EMBL" id="MBO8443677.1"/>
    </source>
</evidence>
<dbReference type="SUPFAM" id="SSF81767">
    <property type="entry name" value="Pre-protein crosslinking domain of SecA"/>
    <property type="match status" value="1"/>
</dbReference>
<keyword evidence="7" id="KW-0479">Metal-binding</keyword>
<dbReference type="InterPro" id="IPR036266">
    <property type="entry name" value="SecA_Wing/Scaffold_sf"/>
</dbReference>
<name>A0A9D9EAE9_9SPIR</name>
<dbReference type="GO" id="GO:0005886">
    <property type="term" value="C:plasma membrane"/>
    <property type="evidence" value="ECO:0007669"/>
    <property type="project" value="UniProtKB-SubCell"/>
</dbReference>
<dbReference type="PANTHER" id="PTHR30612:SF0">
    <property type="entry name" value="CHLOROPLAST PROTEIN-TRANSPORTING ATPASE"/>
    <property type="match status" value="1"/>
</dbReference>
<dbReference type="EMBL" id="JADIMU010000053">
    <property type="protein sequence ID" value="MBO8443677.1"/>
    <property type="molecule type" value="Genomic_DNA"/>
</dbReference>
<evidence type="ECO:0000256" key="17">
    <source>
        <dbReference type="SAM" id="MobiDB-lite"/>
    </source>
</evidence>
<feature type="domain" description="SecA family profile" evidence="20">
    <location>
        <begin position="4"/>
        <end position="653"/>
    </location>
</feature>
<accession>A0A9D9EAE9</accession>
<comment type="similarity">
    <text evidence="3 15 16">Belongs to the SecA family.</text>
</comment>
<dbReference type="Proteomes" id="UP000823633">
    <property type="component" value="Unassembled WGS sequence"/>
</dbReference>
<evidence type="ECO:0000256" key="4">
    <source>
        <dbReference type="ARBA" id="ARBA00022448"/>
    </source>
</evidence>
<evidence type="ECO:0000256" key="11">
    <source>
        <dbReference type="ARBA" id="ARBA00022927"/>
    </source>
</evidence>
<dbReference type="SMART" id="SM00957">
    <property type="entry name" value="SecA_DEAD"/>
    <property type="match status" value="1"/>
</dbReference>
<keyword evidence="11 15" id="KW-0653">Protein transport</keyword>
<evidence type="ECO:0000259" key="20">
    <source>
        <dbReference type="PROSITE" id="PS51196"/>
    </source>
</evidence>
<dbReference type="InterPro" id="IPR011130">
    <property type="entry name" value="SecA_preprotein_X-link_dom"/>
</dbReference>
<dbReference type="Pfam" id="PF07517">
    <property type="entry name" value="SecA_DEAD"/>
    <property type="match status" value="1"/>
</dbReference>
<evidence type="ECO:0000256" key="8">
    <source>
        <dbReference type="ARBA" id="ARBA00022741"/>
    </source>
</evidence>
<evidence type="ECO:0000256" key="13">
    <source>
        <dbReference type="ARBA" id="ARBA00023010"/>
    </source>
</evidence>
<comment type="caution">
    <text evidence="21">The sequence shown here is derived from an EMBL/GenBank/DDBJ whole genome shotgun (WGS) entry which is preliminary data.</text>
</comment>
<keyword evidence="12 15" id="KW-1278">Translocase</keyword>
<evidence type="ECO:0000256" key="12">
    <source>
        <dbReference type="ARBA" id="ARBA00022967"/>
    </source>
</evidence>
<evidence type="ECO:0000256" key="16">
    <source>
        <dbReference type="RuleBase" id="RU003874"/>
    </source>
</evidence>
<evidence type="ECO:0000256" key="1">
    <source>
        <dbReference type="ARBA" id="ARBA00001947"/>
    </source>
</evidence>
<dbReference type="InterPro" id="IPR027417">
    <property type="entry name" value="P-loop_NTPase"/>
</dbReference>
<feature type="binding site" evidence="15">
    <location>
        <begin position="107"/>
        <end position="111"/>
    </location>
    <ligand>
        <name>ATP</name>
        <dbReference type="ChEBI" id="CHEBI:30616"/>
    </ligand>
</feature>
<dbReference type="GO" id="GO:0006605">
    <property type="term" value="P:protein targeting"/>
    <property type="evidence" value="ECO:0007669"/>
    <property type="project" value="UniProtKB-UniRule"/>
</dbReference>
<organism evidence="21 22">
    <name type="scientific">Candidatus Aphodenecus pullistercoris</name>
    <dbReference type="NCBI Taxonomy" id="2840669"/>
    <lineage>
        <taxon>Bacteria</taxon>
        <taxon>Pseudomonadati</taxon>
        <taxon>Spirochaetota</taxon>
        <taxon>Spirochaetia</taxon>
        <taxon>Spirochaetales</taxon>
        <taxon>Candidatus Aphodenecus</taxon>
    </lineage>
</organism>
<evidence type="ECO:0000256" key="6">
    <source>
        <dbReference type="ARBA" id="ARBA00022490"/>
    </source>
</evidence>
<comment type="catalytic activity">
    <reaction evidence="15">
        <text>ATP + H2O + cellular proteinSide 1 = ADP + phosphate + cellular proteinSide 2.</text>
        <dbReference type="EC" id="7.4.2.8"/>
    </reaction>
</comment>
<protein>
    <recommendedName>
        <fullName evidence="15 16">Protein translocase subunit SecA</fullName>
        <ecNumber evidence="15">7.4.2.8</ecNumber>
    </recommendedName>
</protein>
<dbReference type="InterPro" id="IPR044722">
    <property type="entry name" value="SecA_SF2_C"/>
</dbReference>
<keyword evidence="5 15" id="KW-1003">Cell membrane</keyword>
<reference evidence="21" key="2">
    <citation type="journal article" date="2021" name="PeerJ">
        <title>Extensive microbial diversity within the chicken gut microbiome revealed by metagenomics and culture.</title>
        <authorList>
            <person name="Gilroy R."/>
            <person name="Ravi A."/>
            <person name="Getino M."/>
            <person name="Pursley I."/>
            <person name="Horton D.L."/>
            <person name="Alikhan N.F."/>
            <person name="Baker D."/>
            <person name="Gharbi K."/>
            <person name="Hall N."/>
            <person name="Watson M."/>
            <person name="Adriaenssens E.M."/>
            <person name="Foster-Nyarko E."/>
            <person name="Jarju S."/>
            <person name="Secka A."/>
            <person name="Antonio M."/>
            <person name="Oren A."/>
            <person name="Chaudhuri R.R."/>
            <person name="La Ragione R."/>
            <person name="Hildebrand F."/>
            <person name="Pallen M.J."/>
        </authorList>
    </citation>
    <scope>NUCLEOTIDE SEQUENCE</scope>
    <source>
        <strain evidence="21">11167</strain>
    </source>
</reference>
<dbReference type="CDD" id="cd18803">
    <property type="entry name" value="SF2_C_secA"/>
    <property type="match status" value="1"/>
</dbReference>
<dbReference type="GO" id="GO:0005829">
    <property type="term" value="C:cytosol"/>
    <property type="evidence" value="ECO:0007669"/>
    <property type="project" value="TreeGrafter"/>
</dbReference>
<dbReference type="AlphaFoldDB" id="A0A9D9EAE9"/>
<keyword evidence="9" id="KW-0862">Zinc</keyword>
<dbReference type="Pfam" id="PF21090">
    <property type="entry name" value="P-loop_SecA"/>
    <property type="match status" value="1"/>
</dbReference>
<dbReference type="Gene3D" id="1.10.3060.10">
    <property type="entry name" value="Helical scaffold and wing domains of SecA"/>
    <property type="match status" value="1"/>
</dbReference>
<dbReference type="Gene3D" id="3.90.1440.10">
    <property type="entry name" value="SecA, preprotein cross-linking domain"/>
    <property type="match status" value="1"/>
</dbReference>
<dbReference type="InterPro" id="IPR020937">
    <property type="entry name" value="SecA_CS"/>
</dbReference>
<evidence type="ECO:0000259" key="18">
    <source>
        <dbReference type="PROSITE" id="PS51192"/>
    </source>
</evidence>
<evidence type="ECO:0000256" key="5">
    <source>
        <dbReference type="ARBA" id="ARBA00022475"/>
    </source>
</evidence>
<keyword evidence="6 15" id="KW-0963">Cytoplasm</keyword>
<evidence type="ECO:0000256" key="9">
    <source>
        <dbReference type="ARBA" id="ARBA00022833"/>
    </source>
</evidence>
<evidence type="ECO:0000259" key="19">
    <source>
        <dbReference type="PROSITE" id="PS51194"/>
    </source>
</evidence>
<keyword evidence="8 15" id="KW-0547">Nucleotide-binding</keyword>
<sequence length="928" mass="104235">MAKNILAALFGGTKHDKDMKRLNPIVQAVNKESSWAEGLSEEEMKAQTKAWKAEVAAGRTSLDAILPKAFALAREASFRVLGEKHYDVQIMGAIVLHQGDILEMKTGEGKTLTCVPAAYLNALTGKGVHVVTVNDYLAGRDAAWMGPVYAYLGLTTGVISANQDDRAKKEAYAADITYGTNNEFGFDYLRDNMKWRLEDKVQRGHSYCIVDEIDSILIDEARTPLIISGQADDDSRQVKAANSIVHFLKECEKDPETGEYYELSKMDMLDHKMVESFDERGDYKLDEKTKNVTFTKQGINNLERILKQQGLLITSTDAEGKDTTSIYDDGNFELVHYCTEAVIAHRLYERDVDYVVNDGQVEIVDQFTGRILPGRRYSGGLHQAIEAKEGVKILGQSKTFATITFQNFFRMYGKLSGMTGTADTEAAEFKQIYDLDVVVVPTNRPCIRKDLSDLIYYNEEMKFNAIVEEVRKIHATGQPVLVGTVSIEKSEALSKLFRRAGIPHEVLNAKNHAREAFIIGEAGSKGAVTISTNMAGRGTDIKLGGSPEHLALKLVGSEADAETLRKATQEIMPKWRQAYEEVKALGGLYIIGSERHESRRIDNQLRGRSGRQGDPGTSRFFVSLEDSLMRLFASDSIRSIVGRLGMQDGQPIENRMLTNAIEKAQMRVEERNFEIRKRLLDYDDVLNEERNYIYEQRDEIISSDDLVTRIKDNCRIFTESLYEDSKKDGVEKYRDGLQRTFTTAFGLTDEEYAARPVDTVVERIDKVLDEKEQLIGKANFNLFIRSVYLRNIDRRWIDHLDVLDELKDAAQLKSYAQKNPLVEYKNEASDAYDRMLDEISENVCRTAVAAKFVLRTASRMPAAQKLTLSGSQSQKPVSPLQRPQGERHVTDSALKSATVVRTTPKIGRNDPCPCGSGKKYKNCCGRNA</sequence>
<keyword evidence="13 15" id="KW-0811">Translocation</keyword>
<feature type="binding site" evidence="15">
    <location>
        <position position="89"/>
    </location>
    <ligand>
        <name>ATP</name>
        <dbReference type="ChEBI" id="CHEBI:30616"/>
    </ligand>
</feature>
<dbReference type="GO" id="GO:0005524">
    <property type="term" value="F:ATP binding"/>
    <property type="evidence" value="ECO:0007669"/>
    <property type="project" value="UniProtKB-UniRule"/>
</dbReference>
<feature type="binding site" evidence="15">
    <location>
        <position position="540"/>
    </location>
    <ligand>
        <name>ATP</name>
        <dbReference type="ChEBI" id="CHEBI:30616"/>
    </ligand>
</feature>
<dbReference type="Gene3D" id="3.40.50.300">
    <property type="entry name" value="P-loop containing nucleotide triphosphate hydrolases"/>
    <property type="match status" value="2"/>
</dbReference>
<comment type="cofactor">
    <cofactor evidence="1">
        <name>Zn(2+)</name>
        <dbReference type="ChEBI" id="CHEBI:29105"/>
    </cofactor>
</comment>
<dbReference type="PRINTS" id="PR00906">
    <property type="entry name" value="SECA"/>
</dbReference>
<dbReference type="PROSITE" id="PS01312">
    <property type="entry name" value="SECA"/>
    <property type="match status" value="1"/>
</dbReference>
<keyword evidence="4 15" id="KW-0813">Transport</keyword>
<reference evidence="21" key="1">
    <citation type="submission" date="2020-10" db="EMBL/GenBank/DDBJ databases">
        <authorList>
            <person name="Gilroy R."/>
        </authorList>
    </citation>
    <scope>NUCLEOTIDE SEQUENCE</scope>
    <source>
        <strain evidence="21">11167</strain>
    </source>
</reference>
<comment type="subunit">
    <text evidence="15">Monomer and homodimer. Part of the essential Sec protein translocation apparatus which comprises SecA, SecYEG and auxiliary proteins SecDF. Other proteins may also be involved.</text>
</comment>
<dbReference type="PROSITE" id="PS51196">
    <property type="entry name" value="SECA_MOTOR_DEAD"/>
    <property type="match status" value="1"/>
</dbReference>
<dbReference type="InterPro" id="IPR014018">
    <property type="entry name" value="SecA_motor_DEAD"/>
</dbReference>
<dbReference type="InterPro" id="IPR001650">
    <property type="entry name" value="Helicase_C-like"/>
</dbReference>
<dbReference type="PANTHER" id="PTHR30612">
    <property type="entry name" value="SECA INNER MEMBRANE COMPONENT OF SEC PROTEIN SECRETION SYSTEM"/>
    <property type="match status" value="1"/>
</dbReference>
<evidence type="ECO:0000256" key="10">
    <source>
        <dbReference type="ARBA" id="ARBA00022840"/>
    </source>
</evidence>
<dbReference type="EC" id="7.4.2.8" evidence="15"/>
<evidence type="ECO:0000256" key="3">
    <source>
        <dbReference type="ARBA" id="ARBA00007650"/>
    </source>
</evidence>
<evidence type="ECO:0000256" key="7">
    <source>
        <dbReference type="ARBA" id="ARBA00022723"/>
    </source>
</evidence>
<evidence type="ECO:0000256" key="15">
    <source>
        <dbReference type="HAMAP-Rule" id="MF_01382"/>
    </source>
</evidence>
<dbReference type="InterPro" id="IPR036670">
    <property type="entry name" value="SecA_X-link_sf"/>
</dbReference>
<dbReference type="InterPro" id="IPR000185">
    <property type="entry name" value="SecA"/>
</dbReference>
<feature type="domain" description="Helicase C-terminal" evidence="19">
    <location>
        <begin position="462"/>
        <end position="669"/>
    </location>
</feature>
<dbReference type="GO" id="GO:0031522">
    <property type="term" value="C:cell envelope Sec protein transport complex"/>
    <property type="evidence" value="ECO:0007669"/>
    <property type="project" value="TreeGrafter"/>
</dbReference>
<keyword evidence="14 15" id="KW-0472">Membrane</keyword>
<evidence type="ECO:0000256" key="2">
    <source>
        <dbReference type="ARBA" id="ARBA00004170"/>
    </source>
</evidence>
<feature type="domain" description="Helicase ATP-binding" evidence="18">
    <location>
        <begin position="91"/>
        <end position="251"/>
    </location>
</feature>
<dbReference type="SUPFAM" id="SSF52540">
    <property type="entry name" value="P-loop containing nucleoside triphosphate hydrolases"/>
    <property type="match status" value="2"/>
</dbReference>
<dbReference type="GO" id="GO:0046872">
    <property type="term" value="F:metal ion binding"/>
    <property type="evidence" value="ECO:0007669"/>
    <property type="project" value="UniProtKB-KW"/>
</dbReference>
<dbReference type="NCBIfam" id="TIGR00963">
    <property type="entry name" value="secA"/>
    <property type="match status" value="1"/>
</dbReference>
<dbReference type="Pfam" id="PF01043">
    <property type="entry name" value="SecA_PP_bind"/>
    <property type="match status" value="1"/>
</dbReference>
<dbReference type="InterPro" id="IPR004027">
    <property type="entry name" value="SEC_C_motif"/>
</dbReference>
<dbReference type="HAMAP" id="MF_01382">
    <property type="entry name" value="SecA"/>
    <property type="match status" value="1"/>
</dbReference>
<dbReference type="PROSITE" id="PS51194">
    <property type="entry name" value="HELICASE_CTER"/>
    <property type="match status" value="1"/>
</dbReference>
<dbReference type="FunFam" id="3.40.50.300:FF:000246">
    <property type="entry name" value="Preprotein translocase subunit SecA"/>
    <property type="match status" value="1"/>
</dbReference>
<dbReference type="PROSITE" id="PS51192">
    <property type="entry name" value="HELICASE_ATP_BIND_1"/>
    <property type="match status" value="1"/>
</dbReference>
<comment type="subcellular location">
    <subcellularLocation>
        <location evidence="15">Cell membrane</location>
        <topology evidence="15">Peripheral membrane protein</topology>
        <orientation evidence="15">Cytoplasmic side</orientation>
    </subcellularLocation>
    <subcellularLocation>
        <location evidence="15">Cytoplasm</location>
    </subcellularLocation>
    <subcellularLocation>
        <location evidence="2">Membrane</location>
        <topology evidence="2">Peripheral membrane protein</topology>
    </subcellularLocation>
    <text evidence="15">Distribution is 50-50.</text>
</comment>
<evidence type="ECO:0000313" key="22">
    <source>
        <dbReference type="Proteomes" id="UP000823633"/>
    </source>
</evidence>
<dbReference type="InterPro" id="IPR014001">
    <property type="entry name" value="Helicase_ATP-bd"/>
</dbReference>